<dbReference type="CDD" id="cd17503">
    <property type="entry name" value="MFS_LmrB_MDR_like"/>
    <property type="match status" value="1"/>
</dbReference>
<comment type="subcellular location">
    <subcellularLocation>
        <location evidence="1">Cell membrane</location>
        <topology evidence="1">Multi-pass membrane protein</topology>
    </subcellularLocation>
</comment>
<evidence type="ECO:0000256" key="4">
    <source>
        <dbReference type="ARBA" id="ARBA00022692"/>
    </source>
</evidence>
<accession>A0A3A8EUG0</accession>
<evidence type="ECO:0000256" key="7">
    <source>
        <dbReference type="SAM" id="Phobius"/>
    </source>
</evidence>
<dbReference type="EMBL" id="RAXU01000014">
    <property type="protein sequence ID" value="RKG32501.1"/>
    <property type="molecule type" value="Genomic_DNA"/>
</dbReference>
<feature type="transmembrane region" description="Helical" evidence="7">
    <location>
        <begin position="202"/>
        <end position="220"/>
    </location>
</feature>
<dbReference type="PROSITE" id="PS50850">
    <property type="entry name" value="MFS"/>
    <property type="match status" value="1"/>
</dbReference>
<dbReference type="PANTHER" id="PTHR42718:SF46">
    <property type="entry name" value="BLR6921 PROTEIN"/>
    <property type="match status" value="1"/>
</dbReference>
<sequence length="463" mass="50558">MNAAPTHQKLQPEFRLLVFLVSIGFFMQALDTTIVNTAIPSMAHHLNENPLRMHGVVIAYVLTVAACIPLSGWLADRFGVRNTYFAAIIIFTAASLGCGLSQSLNQLIMFRVIQGVGGALLLPVGRLAMLKLIPRTQFLAAMSLMSLAGLVGPLIGPTLGGWLVEVATWHWVFLINIPMGILGILVTFKAMPNATEPTVKSFDLIGFVLLVVAMVGLSLGIEHLASREYSKWFSIGLLCAGFIATLIYAYHAHTHQNALFRSDLFKNKIYSIGVLGNFFARFGGNAVPFILPLMLQVAFGFEPFYTGLMMIPLVLGSLFSKPIIRPLIQRFGYRTVLLTNTILVGAGIASFALMTADTPVWLRAIHFFIFGTLNSLQFVSMNTLTLKDLSQHDASSGNSFLSMIMMLSMSIGVALAGTLINFFTQYFGTQNLITAFHASLICLGCINIITAIIFSRIPRNTPI</sequence>
<dbReference type="InterPro" id="IPR036259">
    <property type="entry name" value="MFS_trans_sf"/>
</dbReference>
<evidence type="ECO:0000313" key="10">
    <source>
        <dbReference type="Proteomes" id="UP000269001"/>
    </source>
</evidence>
<dbReference type="InterPro" id="IPR020846">
    <property type="entry name" value="MFS_dom"/>
</dbReference>
<keyword evidence="5 7" id="KW-1133">Transmembrane helix</keyword>
<evidence type="ECO:0000313" key="9">
    <source>
        <dbReference type="EMBL" id="RKG32501.1"/>
    </source>
</evidence>
<feature type="domain" description="Major facilitator superfamily (MFS) profile" evidence="8">
    <location>
        <begin position="17"/>
        <end position="462"/>
    </location>
</feature>
<name>A0A3A8EUG0_9GAMM</name>
<dbReference type="GO" id="GO:0022857">
    <property type="term" value="F:transmembrane transporter activity"/>
    <property type="evidence" value="ECO:0007669"/>
    <property type="project" value="InterPro"/>
</dbReference>
<keyword evidence="2" id="KW-0813">Transport</keyword>
<dbReference type="AlphaFoldDB" id="A0A3A8EUG0"/>
<feature type="transmembrane region" description="Helical" evidence="7">
    <location>
        <begin position="360"/>
        <end position="379"/>
    </location>
</feature>
<dbReference type="NCBIfam" id="TIGR00711">
    <property type="entry name" value="efflux_EmrB"/>
    <property type="match status" value="1"/>
</dbReference>
<dbReference type="Pfam" id="PF07690">
    <property type="entry name" value="MFS_1"/>
    <property type="match status" value="2"/>
</dbReference>
<feature type="transmembrane region" description="Helical" evidence="7">
    <location>
        <begin position="270"/>
        <end position="291"/>
    </location>
</feature>
<feature type="transmembrane region" description="Helical" evidence="7">
    <location>
        <begin position="435"/>
        <end position="454"/>
    </location>
</feature>
<dbReference type="PANTHER" id="PTHR42718">
    <property type="entry name" value="MAJOR FACILITATOR SUPERFAMILY MULTIDRUG TRANSPORTER MFSC"/>
    <property type="match status" value="1"/>
</dbReference>
<feature type="transmembrane region" description="Helical" evidence="7">
    <location>
        <begin position="168"/>
        <end position="190"/>
    </location>
</feature>
<dbReference type="PRINTS" id="PR01036">
    <property type="entry name" value="TCRTETB"/>
</dbReference>
<dbReference type="GO" id="GO:0005886">
    <property type="term" value="C:plasma membrane"/>
    <property type="evidence" value="ECO:0007669"/>
    <property type="project" value="UniProtKB-SubCell"/>
</dbReference>
<feature type="transmembrane region" description="Helical" evidence="7">
    <location>
        <begin position="331"/>
        <end position="354"/>
    </location>
</feature>
<keyword evidence="4 7" id="KW-0812">Transmembrane</keyword>
<organism evidence="9 10">
    <name type="scientific">Acinetobacter guerrae</name>
    <dbReference type="NCBI Taxonomy" id="1843371"/>
    <lineage>
        <taxon>Bacteria</taxon>
        <taxon>Pseudomonadati</taxon>
        <taxon>Pseudomonadota</taxon>
        <taxon>Gammaproteobacteria</taxon>
        <taxon>Moraxellales</taxon>
        <taxon>Moraxellaceae</taxon>
        <taxon>Acinetobacter</taxon>
    </lineage>
</organism>
<dbReference type="Gene3D" id="1.20.1250.20">
    <property type="entry name" value="MFS general substrate transporter like domains"/>
    <property type="match status" value="1"/>
</dbReference>
<evidence type="ECO:0000259" key="8">
    <source>
        <dbReference type="PROSITE" id="PS50850"/>
    </source>
</evidence>
<dbReference type="InterPro" id="IPR011701">
    <property type="entry name" value="MFS"/>
</dbReference>
<proteinExistence type="predicted"/>
<evidence type="ECO:0000256" key="2">
    <source>
        <dbReference type="ARBA" id="ARBA00022448"/>
    </source>
</evidence>
<feature type="transmembrane region" description="Helical" evidence="7">
    <location>
        <begin position="83"/>
        <end position="102"/>
    </location>
</feature>
<evidence type="ECO:0000256" key="6">
    <source>
        <dbReference type="ARBA" id="ARBA00023136"/>
    </source>
</evidence>
<dbReference type="SUPFAM" id="SSF103473">
    <property type="entry name" value="MFS general substrate transporter"/>
    <property type="match status" value="1"/>
</dbReference>
<feature type="transmembrane region" description="Helical" evidence="7">
    <location>
        <begin position="108"/>
        <end position="129"/>
    </location>
</feature>
<keyword evidence="3" id="KW-1003">Cell membrane</keyword>
<dbReference type="Gene3D" id="1.20.1720.10">
    <property type="entry name" value="Multidrug resistance protein D"/>
    <property type="match status" value="1"/>
</dbReference>
<keyword evidence="6 7" id="KW-0472">Membrane</keyword>
<feature type="transmembrane region" description="Helical" evidence="7">
    <location>
        <begin position="138"/>
        <end position="156"/>
    </location>
</feature>
<feature type="transmembrane region" description="Helical" evidence="7">
    <location>
        <begin position="16"/>
        <end position="39"/>
    </location>
</feature>
<comment type="caution">
    <text evidence="9">The sequence shown here is derived from an EMBL/GenBank/DDBJ whole genome shotgun (WGS) entry which is preliminary data.</text>
</comment>
<keyword evidence="10" id="KW-1185">Reference proteome</keyword>
<dbReference type="RefSeq" id="WP_120370593.1">
    <property type="nucleotide sequence ID" value="NZ_RAXU01000014.1"/>
</dbReference>
<protein>
    <submittedName>
        <fullName evidence="9">DHA2 family efflux MFS transporter permease subunit</fullName>
    </submittedName>
</protein>
<dbReference type="InterPro" id="IPR004638">
    <property type="entry name" value="EmrB-like"/>
</dbReference>
<feature type="transmembrane region" description="Helical" evidence="7">
    <location>
        <begin position="297"/>
        <end position="319"/>
    </location>
</feature>
<evidence type="ECO:0000256" key="1">
    <source>
        <dbReference type="ARBA" id="ARBA00004651"/>
    </source>
</evidence>
<feature type="transmembrane region" description="Helical" evidence="7">
    <location>
        <begin position="232"/>
        <end position="250"/>
    </location>
</feature>
<dbReference type="Proteomes" id="UP000269001">
    <property type="component" value="Unassembled WGS sequence"/>
</dbReference>
<reference evidence="9 10" key="1">
    <citation type="submission" date="2018-09" db="EMBL/GenBank/DDBJ databases">
        <title>The draft genome of Acinetobacter spp. strains.</title>
        <authorList>
            <person name="Qin J."/>
            <person name="Feng Y."/>
            <person name="Zong Z."/>
        </authorList>
    </citation>
    <scope>NUCLEOTIDE SEQUENCE [LARGE SCALE GENOMIC DNA]</scope>
    <source>
        <strain evidence="9 10">WCHAc060096</strain>
    </source>
</reference>
<gene>
    <name evidence="9" type="ORF">D7V21_11330</name>
</gene>
<dbReference type="NCBIfam" id="NF007799">
    <property type="entry name" value="PRK10504.1"/>
    <property type="match status" value="1"/>
</dbReference>
<feature type="transmembrane region" description="Helical" evidence="7">
    <location>
        <begin position="400"/>
        <end position="423"/>
    </location>
</feature>
<evidence type="ECO:0000256" key="3">
    <source>
        <dbReference type="ARBA" id="ARBA00022475"/>
    </source>
</evidence>
<feature type="transmembrane region" description="Helical" evidence="7">
    <location>
        <begin position="51"/>
        <end position="71"/>
    </location>
</feature>
<evidence type="ECO:0000256" key="5">
    <source>
        <dbReference type="ARBA" id="ARBA00022989"/>
    </source>
</evidence>